<organism evidence="3 4">
    <name type="scientific">Bacillus pseudomycoides</name>
    <dbReference type="NCBI Taxonomy" id="64104"/>
    <lineage>
        <taxon>Bacteria</taxon>
        <taxon>Bacillati</taxon>
        <taxon>Bacillota</taxon>
        <taxon>Bacilli</taxon>
        <taxon>Bacillales</taxon>
        <taxon>Bacillaceae</taxon>
        <taxon>Bacillus</taxon>
        <taxon>Bacillus cereus group</taxon>
    </lineage>
</organism>
<dbReference type="RefSeq" id="WP_016112853.1">
    <property type="nucleotide sequence ID" value="NZ_JARHXM010000120.1"/>
</dbReference>
<dbReference type="AlphaFoldDB" id="A0A1Y3MJN1"/>
<evidence type="ECO:0000313" key="3">
    <source>
        <dbReference type="EMBL" id="OUM47373.1"/>
    </source>
</evidence>
<reference evidence="3 4" key="1">
    <citation type="submission" date="2017-02" db="EMBL/GenBank/DDBJ databases">
        <title>Bacillus pseudomycoides isolate FSL K6-0042.</title>
        <authorList>
            <person name="Kovac J."/>
        </authorList>
    </citation>
    <scope>NUCLEOTIDE SEQUENCE [LARGE SCALE GENOMIC DNA]</scope>
    <source>
        <strain evidence="3 4">FSL K6-0042</strain>
    </source>
</reference>
<dbReference type="CDD" id="cd10918">
    <property type="entry name" value="CE4_NodB_like_5s_6s"/>
    <property type="match status" value="1"/>
</dbReference>
<dbReference type="InterPro" id="IPR011330">
    <property type="entry name" value="Glyco_hydro/deAcase_b/a-brl"/>
</dbReference>
<dbReference type="EMBL" id="MWPX01000024">
    <property type="protein sequence ID" value="OUM47373.1"/>
    <property type="molecule type" value="Genomic_DNA"/>
</dbReference>
<dbReference type="Gene3D" id="3.20.20.370">
    <property type="entry name" value="Glycoside hydrolase/deacetylase"/>
    <property type="match status" value="1"/>
</dbReference>
<protein>
    <submittedName>
        <fullName evidence="3">Polysaccharide deacetylase</fullName>
    </submittedName>
</protein>
<evidence type="ECO:0000256" key="2">
    <source>
        <dbReference type="ARBA" id="ARBA00022729"/>
    </source>
</evidence>
<proteinExistence type="predicted"/>
<dbReference type="GO" id="GO:0005975">
    <property type="term" value="P:carbohydrate metabolic process"/>
    <property type="evidence" value="ECO:0007669"/>
    <property type="project" value="InterPro"/>
</dbReference>
<dbReference type="InterPro" id="IPR051398">
    <property type="entry name" value="Polysacch_Deacetylase"/>
</dbReference>
<dbReference type="PANTHER" id="PTHR34216">
    <property type="match status" value="1"/>
</dbReference>
<comment type="subcellular location">
    <subcellularLocation>
        <location evidence="1">Secreted</location>
    </subcellularLocation>
</comment>
<keyword evidence="2" id="KW-0732">Signal</keyword>
<dbReference type="PROSITE" id="PS51257">
    <property type="entry name" value="PROKAR_LIPOPROTEIN"/>
    <property type="match status" value="1"/>
</dbReference>
<evidence type="ECO:0000256" key="1">
    <source>
        <dbReference type="ARBA" id="ARBA00004613"/>
    </source>
</evidence>
<dbReference type="InterPro" id="IPR002509">
    <property type="entry name" value="NODB_dom"/>
</dbReference>
<dbReference type="GO" id="GO:0016810">
    <property type="term" value="F:hydrolase activity, acting on carbon-nitrogen (but not peptide) bonds"/>
    <property type="evidence" value="ECO:0007669"/>
    <property type="project" value="InterPro"/>
</dbReference>
<dbReference type="GO" id="GO:0005576">
    <property type="term" value="C:extracellular region"/>
    <property type="evidence" value="ECO:0007669"/>
    <property type="project" value="UniProtKB-SubCell"/>
</dbReference>
<comment type="caution">
    <text evidence="3">The sequence shown here is derived from an EMBL/GenBank/DDBJ whole genome shotgun (WGS) entry which is preliminary data.</text>
</comment>
<dbReference type="SUPFAM" id="SSF88713">
    <property type="entry name" value="Glycoside hydrolase/deacetylase"/>
    <property type="match status" value="1"/>
</dbReference>
<dbReference type="Gene3D" id="2.60.40.3760">
    <property type="match status" value="1"/>
</dbReference>
<evidence type="ECO:0000313" key="4">
    <source>
        <dbReference type="Proteomes" id="UP000195321"/>
    </source>
</evidence>
<gene>
    <name evidence="3" type="ORF">BW425_18840</name>
</gene>
<name>A0A1Y3MJN1_9BACI</name>
<sequence>MKKYACIALLSSAILVGCNTSTVSEKQTKEATYKSQKETKEVQAKVVEIPVTQGLISWDPFEYNAKNTTLYTKNLRDSFKEVRYNIWRTADGPTSKQTFVSQEKARDFALPFHLQSFHLKRGEFQIEAVGLKNDNTEVPLVKSTITFQQYAPFLMYHAIEKYPGPGDGDLGLYVPPEQFEKHMQYLKDNGYTMLTFERWGEVNRVNKPVFVTMDDGRKNNMNALHILQKLKDDKFQPAATEFLVSSTIDTPNRLTTDDIKQMLDSGIFSIQSHTANHAMMAYTSNYDEELRVSKEKIENLTGKKVIALAYPVGSYNDPAVEETKKHYEFAVTTDHGTHITKGTPNEQYLIKRHFVGPNTTMAQFTSLVKEKY</sequence>
<dbReference type="PANTHER" id="PTHR34216:SF3">
    <property type="entry name" value="POLY-BETA-1,6-N-ACETYL-D-GLUCOSAMINE N-DEACETYLASE"/>
    <property type="match status" value="1"/>
</dbReference>
<dbReference type="Proteomes" id="UP000195321">
    <property type="component" value="Unassembled WGS sequence"/>
</dbReference>
<dbReference type="PROSITE" id="PS51677">
    <property type="entry name" value="NODB"/>
    <property type="match status" value="1"/>
</dbReference>
<accession>A0A1Y3MJN1</accession>
<dbReference type="Pfam" id="PF01522">
    <property type="entry name" value="Polysacc_deac_1"/>
    <property type="match status" value="1"/>
</dbReference>